<keyword evidence="4" id="KW-0235">DNA replication</keyword>
<keyword evidence="6" id="KW-0067">ATP-binding</keyword>
<dbReference type="GO" id="GO:0003677">
    <property type="term" value="F:DNA binding"/>
    <property type="evidence" value="ECO:0007669"/>
    <property type="project" value="InterPro"/>
</dbReference>
<dbReference type="GO" id="GO:0005524">
    <property type="term" value="F:ATP binding"/>
    <property type="evidence" value="ECO:0007669"/>
    <property type="project" value="UniProtKB-KW"/>
</dbReference>
<dbReference type="SUPFAM" id="SSF52540">
    <property type="entry name" value="P-loop containing nucleoside triphosphate hydrolases"/>
    <property type="match status" value="1"/>
</dbReference>
<dbReference type="OrthoDB" id="4199794at2759"/>
<dbReference type="PANTHER" id="PTHR11669:SF20">
    <property type="entry name" value="REPLICATION FACTOR C SUBUNIT 4"/>
    <property type="match status" value="1"/>
</dbReference>
<dbReference type="eggNOG" id="KOG0989">
    <property type="taxonomic scope" value="Eukaryota"/>
</dbReference>
<reference evidence="9 10" key="1">
    <citation type="journal article" date="2009" name="Science">
        <title>Green evolution and dynamic adaptations revealed by genomes of the marine picoeukaryotes Micromonas.</title>
        <authorList>
            <person name="Worden A.Z."/>
            <person name="Lee J.H."/>
            <person name="Mock T."/>
            <person name="Rouze P."/>
            <person name="Simmons M.P."/>
            <person name="Aerts A.L."/>
            <person name="Allen A.E."/>
            <person name="Cuvelier M.L."/>
            <person name="Derelle E."/>
            <person name="Everett M.V."/>
            <person name="Foulon E."/>
            <person name="Grimwood J."/>
            <person name="Gundlach H."/>
            <person name="Henrissat B."/>
            <person name="Napoli C."/>
            <person name="McDonald S.M."/>
            <person name="Parker M.S."/>
            <person name="Rombauts S."/>
            <person name="Salamov A."/>
            <person name="Von Dassow P."/>
            <person name="Badger J.H."/>
            <person name="Coutinho P.M."/>
            <person name="Demir E."/>
            <person name="Dubchak I."/>
            <person name="Gentemann C."/>
            <person name="Eikrem W."/>
            <person name="Gready J.E."/>
            <person name="John U."/>
            <person name="Lanier W."/>
            <person name="Lindquist E.A."/>
            <person name="Lucas S."/>
            <person name="Mayer K.F."/>
            <person name="Moreau H."/>
            <person name="Not F."/>
            <person name="Otillar R."/>
            <person name="Panaud O."/>
            <person name="Pangilinan J."/>
            <person name="Paulsen I."/>
            <person name="Piegu B."/>
            <person name="Poliakov A."/>
            <person name="Robbens S."/>
            <person name="Schmutz J."/>
            <person name="Toulza E."/>
            <person name="Wyss T."/>
            <person name="Zelensky A."/>
            <person name="Zhou K."/>
            <person name="Armbrust E.V."/>
            <person name="Bhattacharya D."/>
            <person name="Goodenough U.W."/>
            <person name="Van de Peer Y."/>
            <person name="Grigoriev I.V."/>
        </authorList>
    </citation>
    <scope>NUCLEOTIDE SEQUENCE [LARGE SCALE GENOMIC DNA]</scope>
    <source>
        <strain evidence="9 10">CCMP1545</strain>
    </source>
</reference>
<dbReference type="GO" id="GO:0005634">
    <property type="term" value="C:nucleus"/>
    <property type="evidence" value="ECO:0007669"/>
    <property type="project" value="UniProtKB-SubCell"/>
</dbReference>
<evidence type="ECO:0000256" key="1">
    <source>
        <dbReference type="ARBA" id="ARBA00004123"/>
    </source>
</evidence>
<name>C1MNK7_MICPC</name>
<organism evidence="10">
    <name type="scientific">Micromonas pusilla (strain CCMP1545)</name>
    <name type="common">Picoplanktonic green alga</name>
    <dbReference type="NCBI Taxonomy" id="564608"/>
    <lineage>
        <taxon>Eukaryota</taxon>
        <taxon>Viridiplantae</taxon>
        <taxon>Chlorophyta</taxon>
        <taxon>Mamiellophyceae</taxon>
        <taxon>Mamiellales</taxon>
        <taxon>Mamiellaceae</taxon>
        <taxon>Micromonas</taxon>
    </lineage>
</organism>
<comment type="similarity">
    <text evidence="2">Belongs to the activator 1 small subunits family.</text>
</comment>
<gene>
    <name evidence="9" type="ORF">MICPUCDRAFT_14557</name>
</gene>
<dbReference type="EMBL" id="GG663737">
    <property type="protein sequence ID" value="EEH58311.1"/>
    <property type="molecule type" value="Genomic_DNA"/>
</dbReference>
<keyword evidence="5" id="KW-0547">Nucleotide-binding</keyword>
<dbReference type="CDD" id="cd18140">
    <property type="entry name" value="HLD_clamp_RFC"/>
    <property type="match status" value="1"/>
</dbReference>
<dbReference type="GeneID" id="9682563"/>
<dbReference type="SUPFAM" id="SSF48019">
    <property type="entry name" value="post-AAA+ oligomerization domain-like"/>
    <property type="match status" value="1"/>
</dbReference>
<dbReference type="STRING" id="564608.C1MNK7"/>
<evidence type="ECO:0000256" key="7">
    <source>
        <dbReference type="ARBA" id="ARBA00023242"/>
    </source>
</evidence>
<sequence>MASSSSVPWVEKYRPRKIGDVSHQEEVVRTLQKALETANMPHMLFYGPPGTGKTTCALAICRQLYGPDLFKSRVLELNASDERGISVVRNKIKGFASTAVGQAVPGYPCPPYKILILDEADSMTTDAQSALRRTMETHSKVTRFFILCNYVSRIIEPIASRCAKFRFKPLGSEVMSDRLKHIAEREGLTLGEGVYDAAAKHSGGDMRKAITLLQSSARLFGAKELTGEDIIAVAGAIAEDDVAELLDLCGKNAFDRAIGKLDVMLRDGFPGLQILTQFADAVTNSENCSDGVKARICLAAAEADKALIDGSDDSLQLGAVVSVACLAMSGK</sequence>
<evidence type="ECO:0000256" key="4">
    <source>
        <dbReference type="ARBA" id="ARBA00022705"/>
    </source>
</evidence>
<evidence type="ECO:0000256" key="2">
    <source>
        <dbReference type="ARBA" id="ARBA00005378"/>
    </source>
</evidence>
<dbReference type="KEGG" id="mpp:MICPUCDRAFT_14557"/>
<dbReference type="InterPro" id="IPR008921">
    <property type="entry name" value="DNA_pol3_clamp-load_cplx_C"/>
</dbReference>
<feature type="domain" description="AAA+ ATPase" evidence="8">
    <location>
        <begin position="39"/>
        <end position="173"/>
    </location>
</feature>
<dbReference type="Pfam" id="PF08542">
    <property type="entry name" value="Rep_fac_C"/>
    <property type="match status" value="1"/>
</dbReference>
<dbReference type="FunFam" id="1.10.8.60:FF:000032">
    <property type="entry name" value="Replication factor C subunit 4"/>
    <property type="match status" value="1"/>
</dbReference>
<dbReference type="Proteomes" id="UP000001876">
    <property type="component" value="Unassembled WGS sequence"/>
</dbReference>
<dbReference type="Pfam" id="PF00004">
    <property type="entry name" value="AAA"/>
    <property type="match status" value="1"/>
</dbReference>
<keyword evidence="7" id="KW-0539">Nucleus</keyword>
<evidence type="ECO:0000256" key="6">
    <source>
        <dbReference type="ARBA" id="ARBA00022840"/>
    </source>
</evidence>
<dbReference type="InterPro" id="IPR003959">
    <property type="entry name" value="ATPase_AAA_core"/>
</dbReference>
<dbReference type="Gene3D" id="1.20.272.10">
    <property type="match status" value="1"/>
</dbReference>
<comment type="subcellular location">
    <subcellularLocation>
        <location evidence="1">Nucleus</location>
    </subcellularLocation>
</comment>
<evidence type="ECO:0000313" key="10">
    <source>
        <dbReference type="Proteomes" id="UP000001876"/>
    </source>
</evidence>
<dbReference type="InterPro" id="IPR050238">
    <property type="entry name" value="DNA_Rep/Repair_Clamp_Loader"/>
</dbReference>
<dbReference type="PANTHER" id="PTHR11669">
    <property type="entry name" value="REPLICATION FACTOR C / DNA POLYMERASE III GAMMA-TAU SUBUNIT"/>
    <property type="match status" value="1"/>
</dbReference>
<evidence type="ECO:0000256" key="3">
    <source>
        <dbReference type="ARBA" id="ARBA00011480"/>
    </source>
</evidence>
<dbReference type="FunFam" id="3.40.50.300:FF:000129">
    <property type="entry name" value="Replication factor C subunit 5"/>
    <property type="match status" value="1"/>
</dbReference>
<dbReference type="InterPro" id="IPR003593">
    <property type="entry name" value="AAA+_ATPase"/>
</dbReference>
<accession>C1MNK7</accession>
<dbReference type="InterPro" id="IPR027417">
    <property type="entry name" value="P-loop_NTPase"/>
</dbReference>
<dbReference type="OMA" id="GATKYIQ"/>
<keyword evidence="10" id="KW-1185">Reference proteome</keyword>
<dbReference type="GO" id="GO:0006261">
    <property type="term" value="P:DNA-templated DNA replication"/>
    <property type="evidence" value="ECO:0007669"/>
    <property type="project" value="TreeGrafter"/>
</dbReference>
<dbReference type="Gene3D" id="3.40.50.300">
    <property type="entry name" value="P-loop containing nucleotide triphosphate hydrolases"/>
    <property type="match status" value="1"/>
</dbReference>
<dbReference type="GO" id="GO:0003689">
    <property type="term" value="F:DNA clamp loader activity"/>
    <property type="evidence" value="ECO:0007669"/>
    <property type="project" value="TreeGrafter"/>
</dbReference>
<dbReference type="CDD" id="cd00009">
    <property type="entry name" value="AAA"/>
    <property type="match status" value="1"/>
</dbReference>
<proteinExistence type="inferred from homology"/>
<protein>
    <submittedName>
        <fullName evidence="9">Predicted protein</fullName>
    </submittedName>
</protein>
<dbReference type="SMART" id="SM00382">
    <property type="entry name" value="AAA"/>
    <property type="match status" value="1"/>
</dbReference>
<dbReference type="InterPro" id="IPR047854">
    <property type="entry name" value="RFC_lid"/>
</dbReference>
<dbReference type="RefSeq" id="XP_003056666.1">
    <property type="nucleotide sequence ID" value="XM_003056620.1"/>
</dbReference>
<dbReference type="GO" id="GO:0016887">
    <property type="term" value="F:ATP hydrolysis activity"/>
    <property type="evidence" value="ECO:0007669"/>
    <property type="project" value="InterPro"/>
</dbReference>
<dbReference type="AlphaFoldDB" id="C1MNK7"/>
<dbReference type="InterPro" id="IPR013748">
    <property type="entry name" value="Rep_factorC_C"/>
</dbReference>
<dbReference type="GO" id="GO:0005663">
    <property type="term" value="C:DNA replication factor C complex"/>
    <property type="evidence" value="ECO:0007669"/>
    <property type="project" value="TreeGrafter"/>
</dbReference>
<comment type="subunit">
    <text evidence="3">Heterotetramer of subunits RFC2, RFC3, RFC4 and RFC5 that can form a complex with RFC1.</text>
</comment>
<evidence type="ECO:0000256" key="5">
    <source>
        <dbReference type="ARBA" id="ARBA00022741"/>
    </source>
</evidence>
<evidence type="ECO:0000259" key="8">
    <source>
        <dbReference type="SMART" id="SM00382"/>
    </source>
</evidence>
<dbReference type="NCBIfam" id="NF001679">
    <property type="entry name" value="PRK00440.1"/>
    <property type="match status" value="1"/>
</dbReference>
<dbReference type="GO" id="GO:0006281">
    <property type="term" value="P:DNA repair"/>
    <property type="evidence" value="ECO:0007669"/>
    <property type="project" value="TreeGrafter"/>
</dbReference>
<dbReference type="Gene3D" id="1.10.8.60">
    <property type="match status" value="1"/>
</dbReference>
<evidence type="ECO:0000313" key="9">
    <source>
        <dbReference type="EMBL" id="EEH58311.1"/>
    </source>
</evidence>